<dbReference type="Gene3D" id="3.30.450.20">
    <property type="entry name" value="PAS domain"/>
    <property type="match status" value="1"/>
</dbReference>
<dbReference type="SMART" id="SM00283">
    <property type="entry name" value="MA"/>
    <property type="match status" value="1"/>
</dbReference>
<dbReference type="OrthoDB" id="9765776at2"/>
<reference evidence="4 5" key="1">
    <citation type="submission" date="2019-05" db="EMBL/GenBank/DDBJ databases">
        <authorList>
            <person name="Chen C."/>
        </authorList>
    </citation>
    <scope>NUCLEOTIDE SEQUENCE [LARGE SCALE GENOMIC DNA]</scope>
    <source>
        <strain evidence="4 5">HB172198</strain>
    </source>
</reference>
<evidence type="ECO:0000256" key="1">
    <source>
        <dbReference type="ARBA" id="ARBA00023224"/>
    </source>
</evidence>
<dbReference type="Proteomes" id="UP000300879">
    <property type="component" value="Chromosome"/>
</dbReference>
<dbReference type="PANTHER" id="PTHR32089">
    <property type="entry name" value="METHYL-ACCEPTING CHEMOTAXIS PROTEIN MCPB"/>
    <property type="match status" value="1"/>
</dbReference>
<dbReference type="GO" id="GO:0016020">
    <property type="term" value="C:membrane"/>
    <property type="evidence" value="ECO:0007669"/>
    <property type="project" value="InterPro"/>
</dbReference>
<dbReference type="PANTHER" id="PTHR32089:SF112">
    <property type="entry name" value="LYSOZYME-LIKE PROTEIN-RELATED"/>
    <property type="match status" value="1"/>
</dbReference>
<dbReference type="InterPro" id="IPR000014">
    <property type="entry name" value="PAS"/>
</dbReference>
<protein>
    <submittedName>
        <fullName evidence="4">Biofilm dispersion protein bdlA</fullName>
    </submittedName>
</protein>
<dbReference type="AlphaFoldDB" id="A0A4P8XP14"/>
<evidence type="ECO:0000313" key="4">
    <source>
        <dbReference type="EMBL" id="QCT04025.1"/>
    </source>
</evidence>
<dbReference type="KEGG" id="palo:E6C60_3314"/>
<dbReference type="InterPro" id="IPR013656">
    <property type="entry name" value="PAS_4"/>
</dbReference>
<dbReference type="Gene3D" id="1.10.287.950">
    <property type="entry name" value="Methyl-accepting chemotaxis protein"/>
    <property type="match status" value="1"/>
</dbReference>
<proteinExistence type="predicted"/>
<dbReference type="EMBL" id="CP040396">
    <property type="protein sequence ID" value="QCT04025.1"/>
    <property type="molecule type" value="Genomic_DNA"/>
</dbReference>
<dbReference type="Pfam" id="PF00015">
    <property type="entry name" value="MCPsignal"/>
    <property type="match status" value="1"/>
</dbReference>
<keyword evidence="1 2" id="KW-0807">Transducer</keyword>
<dbReference type="RefSeq" id="WP_138226809.1">
    <property type="nucleotide sequence ID" value="NZ_CP040396.1"/>
</dbReference>
<dbReference type="Pfam" id="PF08448">
    <property type="entry name" value="PAS_4"/>
    <property type="match status" value="1"/>
</dbReference>
<accession>A0A4P8XP14</accession>
<sequence>MLQQLEEVRVSDPMIVHALEKHVAVIRFDASRRVTYVNDLFASSVKYRKEDMLGMHHKQFCLPQFSLSPEYELFWQRLFEGRSFQDKIERRDALGQSVWLEATYMPIMDEDARKVIGIQKIATNITERQNHISLVVENLLKMAEDLSGRSTKGIHRSAELMNLIDQIASVSENNALTLEGLHRRADEIKGVVQTIRDIASQTQLLALNAAIEAARAGEHGRGFDVVAKEVRKLSVKVEQSIGEVRSNINGITKEVIKISTGASQVQFDVQESQHMIKAAVEDFNGLSVSSQQLEDHAQRFQHII</sequence>
<evidence type="ECO:0000313" key="5">
    <source>
        <dbReference type="Proteomes" id="UP000300879"/>
    </source>
</evidence>
<evidence type="ECO:0000259" key="3">
    <source>
        <dbReference type="PROSITE" id="PS50111"/>
    </source>
</evidence>
<feature type="domain" description="Methyl-accepting transducer" evidence="3">
    <location>
        <begin position="141"/>
        <end position="304"/>
    </location>
</feature>
<organism evidence="4 5">
    <name type="scientific">Paenibacillus algicola</name>
    <dbReference type="NCBI Taxonomy" id="2565926"/>
    <lineage>
        <taxon>Bacteria</taxon>
        <taxon>Bacillati</taxon>
        <taxon>Bacillota</taxon>
        <taxon>Bacilli</taxon>
        <taxon>Bacillales</taxon>
        <taxon>Paenibacillaceae</taxon>
        <taxon>Paenibacillus</taxon>
    </lineage>
</organism>
<dbReference type="GO" id="GO:0007165">
    <property type="term" value="P:signal transduction"/>
    <property type="evidence" value="ECO:0007669"/>
    <property type="project" value="UniProtKB-KW"/>
</dbReference>
<dbReference type="InterPro" id="IPR004089">
    <property type="entry name" value="MCPsignal_dom"/>
</dbReference>
<evidence type="ECO:0000256" key="2">
    <source>
        <dbReference type="PROSITE-ProRule" id="PRU00284"/>
    </source>
</evidence>
<dbReference type="CDD" id="cd00130">
    <property type="entry name" value="PAS"/>
    <property type="match status" value="1"/>
</dbReference>
<name>A0A4P8XP14_9BACL</name>
<dbReference type="SUPFAM" id="SSF58104">
    <property type="entry name" value="Methyl-accepting chemotaxis protein (MCP) signaling domain"/>
    <property type="match status" value="1"/>
</dbReference>
<dbReference type="PROSITE" id="PS50111">
    <property type="entry name" value="CHEMOTAXIS_TRANSDUC_2"/>
    <property type="match status" value="1"/>
</dbReference>
<dbReference type="NCBIfam" id="TIGR00229">
    <property type="entry name" value="sensory_box"/>
    <property type="match status" value="1"/>
</dbReference>
<dbReference type="SUPFAM" id="SSF55785">
    <property type="entry name" value="PYP-like sensor domain (PAS domain)"/>
    <property type="match status" value="1"/>
</dbReference>
<dbReference type="InterPro" id="IPR035965">
    <property type="entry name" value="PAS-like_dom_sf"/>
</dbReference>
<keyword evidence="5" id="KW-1185">Reference proteome</keyword>
<gene>
    <name evidence="4" type="ORF">E6C60_3314</name>
</gene>